<reference evidence="2 3" key="1">
    <citation type="submission" date="2018-01" db="EMBL/GenBank/DDBJ databases">
        <title>Species boundaries and ecological features among Paraburkholderia terrae DSMZ17804T, P. hospita DSMZ17164T and P. caribensis DSMZ13236T.</title>
        <authorList>
            <person name="Pratama A.A."/>
        </authorList>
    </citation>
    <scope>NUCLEOTIDE SEQUENCE [LARGE SCALE GENOMIC DNA]</scope>
    <source>
        <strain evidence="2 3">DSM 17804</strain>
    </source>
</reference>
<dbReference type="SUPFAM" id="SSF54427">
    <property type="entry name" value="NTF2-like"/>
    <property type="match status" value="1"/>
</dbReference>
<dbReference type="Pfam" id="PF14534">
    <property type="entry name" value="DUF4440"/>
    <property type="match status" value="1"/>
</dbReference>
<dbReference type="AlphaFoldDB" id="A0A2I8EZY3"/>
<evidence type="ECO:0000313" key="2">
    <source>
        <dbReference type="EMBL" id="AUT64952.1"/>
    </source>
</evidence>
<dbReference type="Proteomes" id="UP000243502">
    <property type="component" value="Chromosome 3"/>
</dbReference>
<dbReference type="InterPro" id="IPR027843">
    <property type="entry name" value="DUF4440"/>
</dbReference>
<evidence type="ECO:0000313" key="3">
    <source>
        <dbReference type="Proteomes" id="UP000243502"/>
    </source>
</evidence>
<name>A0A2I8EZY3_9BURK</name>
<evidence type="ECO:0000259" key="1">
    <source>
        <dbReference type="Pfam" id="PF14534"/>
    </source>
</evidence>
<dbReference type="InterPro" id="IPR032710">
    <property type="entry name" value="NTF2-like_dom_sf"/>
</dbReference>
<organism evidence="2 3">
    <name type="scientific">Paraburkholderia terrae</name>
    <dbReference type="NCBI Taxonomy" id="311230"/>
    <lineage>
        <taxon>Bacteria</taxon>
        <taxon>Pseudomonadati</taxon>
        <taxon>Pseudomonadota</taxon>
        <taxon>Betaproteobacteria</taxon>
        <taxon>Burkholderiales</taxon>
        <taxon>Burkholderiaceae</taxon>
        <taxon>Paraburkholderia</taxon>
    </lineage>
</organism>
<dbReference type="Gene3D" id="3.10.450.50">
    <property type="match status" value="1"/>
</dbReference>
<accession>A0A2I8EZY3</accession>
<feature type="domain" description="DUF4440" evidence="1">
    <location>
        <begin position="69"/>
        <end position="168"/>
    </location>
</feature>
<sequence length="176" mass="19417">MPNPAESVTFPKSAVTFAEIRTIALSTRSFEELVDMKKLILVIATGVAYAASWASSVDEYAVNDAMYHLTAAMIAGDARRMRELTNDSLTYGQSDGSIQNQAAFVDGITSGRTRYRRIDLTHTVTTVTGGNAIVRGHFSATTESAGRFVEVDLNEMLVWQKQNGRWRLLSRQGCKF</sequence>
<protein>
    <submittedName>
        <fullName evidence="2">DUF4440 domain-containing protein</fullName>
    </submittedName>
</protein>
<dbReference type="EMBL" id="CP026113">
    <property type="protein sequence ID" value="AUT64952.1"/>
    <property type="molecule type" value="Genomic_DNA"/>
</dbReference>
<dbReference type="KEGG" id="pter:C2L65_35715"/>
<gene>
    <name evidence="2" type="ORF">C2L65_35715</name>
</gene>
<proteinExistence type="predicted"/>